<dbReference type="Proteomes" id="UP001163324">
    <property type="component" value="Chromosome 4"/>
</dbReference>
<evidence type="ECO:0000313" key="2">
    <source>
        <dbReference type="Proteomes" id="UP001163324"/>
    </source>
</evidence>
<proteinExistence type="predicted"/>
<sequence length="151" mass="17468">MASQSHNYPLALQQYMDLQSQREEVCTYLEHLRPNMSNSATSSASTMTSPATSPTRQSSSRRHSRSAERCRSRARGFMLDTIPDEETMYEISAEERRLFDVDEGIKRALTELLNCDAVRNDRTMRVWVQSRLMETEKLLRSGRRRRSSATD</sequence>
<name>A0ACC0V443_9HYPO</name>
<dbReference type="EMBL" id="CM047943">
    <property type="protein sequence ID" value="KAI9900926.1"/>
    <property type="molecule type" value="Genomic_DNA"/>
</dbReference>
<keyword evidence="2" id="KW-1185">Reference proteome</keyword>
<reference evidence="1" key="1">
    <citation type="submission" date="2022-10" db="EMBL/GenBank/DDBJ databases">
        <title>Complete Genome of Trichothecium roseum strain YXFP-22015, a Plant Pathogen Isolated from Citrus.</title>
        <authorList>
            <person name="Wang Y."/>
            <person name="Zhu L."/>
        </authorList>
    </citation>
    <scope>NUCLEOTIDE SEQUENCE</scope>
    <source>
        <strain evidence="1">YXFP-22015</strain>
    </source>
</reference>
<accession>A0ACC0V443</accession>
<gene>
    <name evidence="1" type="ORF">N3K66_005188</name>
</gene>
<organism evidence="1 2">
    <name type="scientific">Trichothecium roseum</name>
    <dbReference type="NCBI Taxonomy" id="47278"/>
    <lineage>
        <taxon>Eukaryota</taxon>
        <taxon>Fungi</taxon>
        <taxon>Dikarya</taxon>
        <taxon>Ascomycota</taxon>
        <taxon>Pezizomycotina</taxon>
        <taxon>Sordariomycetes</taxon>
        <taxon>Hypocreomycetidae</taxon>
        <taxon>Hypocreales</taxon>
        <taxon>Hypocreales incertae sedis</taxon>
        <taxon>Trichothecium</taxon>
    </lineage>
</organism>
<comment type="caution">
    <text evidence="1">The sequence shown here is derived from an EMBL/GenBank/DDBJ whole genome shotgun (WGS) entry which is preliminary data.</text>
</comment>
<evidence type="ECO:0000313" key="1">
    <source>
        <dbReference type="EMBL" id="KAI9900926.1"/>
    </source>
</evidence>
<protein>
    <submittedName>
        <fullName evidence="1">Uncharacterized protein</fullName>
    </submittedName>
</protein>